<sequence>MADKVTPHRGGPDDPTNLADTRQHSERNKVVWLTDIFDRIVEPTPHITEFLETFVPSPTDVPTCPDKEFAGEVPTGPGREPRMYEPLITGLTSLVRKFPDDVKPTFHDQSNDILKPPFALCDETEHKTKPDIVVTVPRLPRLAPLQRWRNVALVFEAKAEASDDPMEKHSEKHEKTLIQLAKSARNIMLAQGRLFAFAVGIYGDMARIFRFDRAGAVCSPLFDYFLHPEHLHGLLWRFVHPGGKDCVVLGDDPTTSLGSKRDRGYVRRIAKEYDPSYQHTVENQKAIRRFTVTDEGGNKKKYLAYKLIFVNSCLCSRASMIWEAFELDANDQATGVRVVIKDAWRHFERPSELSHYRHLQEAAESTAENMATFLSGFAEFGCGDDLGLRETTDLVKAGHAITSDQKPFAGSLDALDECQLLKLSFPPAVIPGHRTVSACCRHAPPTFERGHIRLVLKTVGTPITEFKSTYEMVRALRDAIRAHKRAYEAGILHRDVGRGNVMFARKANGAVYGFLHDFDYASNWKQFLADIQSDTSLAAWGTYCSKEYKKDMAKRRESMGVPVNTGGGDTGPDIDAGADVDVDVDAESEQQSSGGSHEEKLPSVQEEPEDVPRTPGGSQDTPHTPGGSKSKDEQRKEEQKQRTGTIHFMAVEILDKCFRVTHEARHDLESFYWLLVWIVLRHVKGHKFQTWFELFDCPTSVAALAAKHLWMSDNIQRIYIPNNIPLTNLLEKFRNLCQKNYYMEEPEKRMTHNDVLRLFSNALMDRKKWPRTAKDGPEPWVMPATRPSDHPSRNGQFRSTGTLAFSRTTHDSQGPEPRVAPNDVLRTIRGAGGAASGAGAPRDEEQTEAESDTDMEDQPVGKGKGKGKAPARKTVARRPGSPRARAVAHKTSATMSQASDSHEAPPSSDEASASQGSESAQARHGLRSATKTEELPRRSGRSTTRSMGPPPVPATRSGPSRSQSKRLAASERSPQGSRGTKRSHPSEEEVVEDERGGAGTSHSPKRPRTLSQSRSAGSPKGSRKAKGKKRA</sequence>
<feature type="region of interest" description="Disordered" evidence="1">
    <location>
        <begin position="769"/>
        <end position="799"/>
    </location>
</feature>
<name>S8E7F0_FOMSC</name>
<dbReference type="STRING" id="743788.S8E7F0"/>
<evidence type="ECO:0000259" key="2">
    <source>
        <dbReference type="Pfam" id="PF17667"/>
    </source>
</evidence>
<reference evidence="3 4" key="1">
    <citation type="journal article" date="2012" name="Science">
        <title>The Paleozoic origin of enzymatic lignin decomposition reconstructed from 31 fungal genomes.</title>
        <authorList>
            <person name="Floudas D."/>
            <person name="Binder M."/>
            <person name="Riley R."/>
            <person name="Barry K."/>
            <person name="Blanchette R.A."/>
            <person name="Henrissat B."/>
            <person name="Martinez A.T."/>
            <person name="Otillar R."/>
            <person name="Spatafora J.W."/>
            <person name="Yadav J.S."/>
            <person name="Aerts A."/>
            <person name="Benoit I."/>
            <person name="Boyd A."/>
            <person name="Carlson A."/>
            <person name="Copeland A."/>
            <person name="Coutinho P.M."/>
            <person name="de Vries R.P."/>
            <person name="Ferreira P."/>
            <person name="Findley K."/>
            <person name="Foster B."/>
            <person name="Gaskell J."/>
            <person name="Glotzer D."/>
            <person name="Gorecki P."/>
            <person name="Heitman J."/>
            <person name="Hesse C."/>
            <person name="Hori C."/>
            <person name="Igarashi K."/>
            <person name="Jurgens J.A."/>
            <person name="Kallen N."/>
            <person name="Kersten P."/>
            <person name="Kohler A."/>
            <person name="Kuees U."/>
            <person name="Kumar T.K.A."/>
            <person name="Kuo A."/>
            <person name="LaButti K."/>
            <person name="Larrondo L.F."/>
            <person name="Lindquist E."/>
            <person name="Ling A."/>
            <person name="Lombard V."/>
            <person name="Lucas S."/>
            <person name="Lundell T."/>
            <person name="Martin R."/>
            <person name="McLaughlin D.J."/>
            <person name="Morgenstern I."/>
            <person name="Morin E."/>
            <person name="Murat C."/>
            <person name="Nagy L.G."/>
            <person name="Nolan M."/>
            <person name="Ohm R.A."/>
            <person name="Patyshakuliyeva A."/>
            <person name="Rokas A."/>
            <person name="Ruiz-Duenas F.J."/>
            <person name="Sabat G."/>
            <person name="Salamov A."/>
            <person name="Samejima M."/>
            <person name="Schmutz J."/>
            <person name="Slot J.C."/>
            <person name="St John F."/>
            <person name="Stenlid J."/>
            <person name="Sun H."/>
            <person name="Sun S."/>
            <person name="Syed K."/>
            <person name="Tsang A."/>
            <person name="Wiebenga A."/>
            <person name="Young D."/>
            <person name="Pisabarro A."/>
            <person name="Eastwood D.C."/>
            <person name="Martin F."/>
            <person name="Cullen D."/>
            <person name="Grigoriev I.V."/>
            <person name="Hibbett D.S."/>
        </authorList>
    </citation>
    <scope>NUCLEOTIDE SEQUENCE</scope>
    <source>
        <strain evidence="4">FP-58527</strain>
    </source>
</reference>
<gene>
    <name evidence="3" type="ORF">FOMPIDRAFT_1049638</name>
</gene>
<dbReference type="PANTHER" id="PTHR38248:SF2">
    <property type="entry name" value="FUNK1 11"/>
    <property type="match status" value="1"/>
</dbReference>
<dbReference type="InterPro" id="IPR011009">
    <property type="entry name" value="Kinase-like_dom_sf"/>
</dbReference>
<feature type="region of interest" description="Disordered" evidence="1">
    <location>
        <begin position="585"/>
        <end position="642"/>
    </location>
</feature>
<feature type="compositionally biased region" description="Acidic residues" evidence="1">
    <location>
        <begin position="845"/>
        <end position="857"/>
    </location>
</feature>
<feature type="compositionally biased region" description="Basic residues" evidence="1">
    <location>
        <begin position="863"/>
        <end position="876"/>
    </location>
</feature>
<feature type="compositionally biased region" description="Basic and acidic residues" evidence="1">
    <location>
        <begin position="629"/>
        <end position="641"/>
    </location>
</feature>
<dbReference type="Proteomes" id="UP000015241">
    <property type="component" value="Unassembled WGS sequence"/>
</dbReference>
<feature type="compositionally biased region" description="Basic and acidic residues" evidence="1">
    <location>
        <begin position="1"/>
        <end position="12"/>
    </location>
</feature>
<dbReference type="AlphaFoldDB" id="S8E7F0"/>
<feature type="region of interest" description="Disordered" evidence="1">
    <location>
        <begin position="1"/>
        <end position="22"/>
    </location>
</feature>
<feature type="domain" description="Fungal-type protein kinase" evidence="2">
    <location>
        <begin position="632"/>
        <end position="679"/>
    </location>
</feature>
<feature type="region of interest" description="Disordered" evidence="1">
    <location>
        <begin position="559"/>
        <end position="578"/>
    </location>
</feature>
<proteinExistence type="predicted"/>
<dbReference type="HOGENOM" id="CLU_010865_0_0_1"/>
<dbReference type="InParanoid" id="S8E7F0"/>
<evidence type="ECO:0000313" key="4">
    <source>
        <dbReference type="Proteomes" id="UP000015241"/>
    </source>
</evidence>
<feature type="region of interest" description="Disordered" evidence="1">
    <location>
        <begin position="830"/>
        <end position="1031"/>
    </location>
</feature>
<dbReference type="InterPro" id="IPR040976">
    <property type="entry name" value="Pkinase_fungal"/>
</dbReference>
<dbReference type="SUPFAM" id="SSF56112">
    <property type="entry name" value="Protein kinase-like (PK-like)"/>
    <property type="match status" value="1"/>
</dbReference>
<dbReference type="eggNOG" id="ENOG502SXF9">
    <property type="taxonomic scope" value="Eukaryota"/>
</dbReference>
<evidence type="ECO:0000256" key="1">
    <source>
        <dbReference type="SAM" id="MobiDB-lite"/>
    </source>
</evidence>
<dbReference type="PANTHER" id="PTHR38248">
    <property type="entry name" value="FUNK1 6"/>
    <property type="match status" value="1"/>
</dbReference>
<feature type="compositionally biased region" description="Low complexity" evidence="1">
    <location>
        <begin position="904"/>
        <end position="922"/>
    </location>
</feature>
<feature type="compositionally biased region" description="Basic residues" evidence="1">
    <location>
        <begin position="1021"/>
        <end position="1031"/>
    </location>
</feature>
<keyword evidence="4" id="KW-1185">Reference proteome</keyword>
<protein>
    <recommendedName>
        <fullName evidence="2">Fungal-type protein kinase domain-containing protein</fullName>
    </recommendedName>
</protein>
<dbReference type="Gene3D" id="1.10.510.10">
    <property type="entry name" value="Transferase(Phosphotransferase) domain 1"/>
    <property type="match status" value="1"/>
</dbReference>
<organism evidence="3 4">
    <name type="scientific">Fomitopsis schrenkii</name>
    <name type="common">Brown rot fungus</name>
    <dbReference type="NCBI Taxonomy" id="2126942"/>
    <lineage>
        <taxon>Eukaryota</taxon>
        <taxon>Fungi</taxon>
        <taxon>Dikarya</taxon>
        <taxon>Basidiomycota</taxon>
        <taxon>Agaricomycotina</taxon>
        <taxon>Agaricomycetes</taxon>
        <taxon>Polyporales</taxon>
        <taxon>Fomitopsis</taxon>
    </lineage>
</organism>
<dbReference type="Pfam" id="PF17667">
    <property type="entry name" value="Pkinase_fungal"/>
    <property type="match status" value="2"/>
</dbReference>
<dbReference type="EMBL" id="KE504148">
    <property type="protein sequence ID" value="EPT00608.1"/>
    <property type="molecule type" value="Genomic_DNA"/>
</dbReference>
<evidence type="ECO:0000313" key="3">
    <source>
        <dbReference type="EMBL" id="EPT00608.1"/>
    </source>
</evidence>
<dbReference type="OrthoDB" id="2797568at2759"/>
<feature type="domain" description="Fungal-type protein kinase" evidence="2">
    <location>
        <begin position="146"/>
        <end position="526"/>
    </location>
</feature>
<accession>S8E7F0</accession>